<dbReference type="AlphaFoldDB" id="A0AAV5RK93"/>
<feature type="region of interest" description="Disordered" evidence="5">
    <location>
        <begin position="355"/>
        <end position="380"/>
    </location>
</feature>
<reference evidence="7 8" key="1">
    <citation type="journal article" date="2023" name="Elife">
        <title>Identification of key yeast species and microbe-microbe interactions impacting larval growth of Drosophila in the wild.</title>
        <authorList>
            <person name="Mure A."/>
            <person name="Sugiura Y."/>
            <person name="Maeda R."/>
            <person name="Honda K."/>
            <person name="Sakurai N."/>
            <person name="Takahashi Y."/>
            <person name="Watada M."/>
            <person name="Katoh T."/>
            <person name="Gotoh A."/>
            <person name="Gotoh Y."/>
            <person name="Taniguchi I."/>
            <person name="Nakamura K."/>
            <person name="Hayashi T."/>
            <person name="Katayama T."/>
            <person name="Uemura T."/>
            <person name="Hattori Y."/>
        </authorList>
    </citation>
    <scope>NUCLEOTIDE SEQUENCE [LARGE SCALE GENOMIC DNA]</scope>
    <source>
        <strain evidence="7 8">SB-73</strain>
    </source>
</reference>
<dbReference type="GO" id="GO:0005634">
    <property type="term" value="C:nucleus"/>
    <property type="evidence" value="ECO:0007669"/>
    <property type="project" value="UniProtKB-SubCell"/>
</dbReference>
<dbReference type="EMBL" id="BTGC01000008">
    <property type="protein sequence ID" value="GMM51955.1"/>
    <property type="molecule type" value="Genomic_DNA"/>
</dbReference>
<dbReference type="InterPro" id="IPR024704">
    <property type="entry name" value="SMC"/>
</dbReference>
<keyword evidence="2 4" id="KW-0175">Coiled coil</keyword>
<feature type="coiled-coil region" evidence="4">
    <location>
        <begin position="224"/>
        <end position="312"/>
    </location>
</feature>
<evidence type="ECO:0000259" key="6">
    <source>
        <dbReference type="SMART" id="SM00968"/>
    </source>
</evidence>
<feature type="coiled-coil region" evidence="4">
    <location>
        <begin position="696"/>
        <end position="786"/>
    </location>
</feature>
<evidence type="ECO:0000256" key="5">
    <source>
        <dbReference type="SAM" id="MobiDB-lite"/>
    </source>
</evidence>
<dbReference type="GO" id="GO:0005524">
    <property type="term" value="F:ATP binding"/>
    <property type="evidence" value="ECO:0007669"/>
    <property type="project" value="InterPro"/>
</dbReference>
<sequence>MGLINITVRNFKSYLGTTQFQLEKLPFIGVIGPNGSGKSNFLDAVCFVIGMSINELRCTQIGDLVNLKAHASDMFVEARVEVEGLDVVRFKRTSSEYYIDSAIVTPEYYLLEWRKFHVLAGAKNCIVLQNDIESLASAEPEKLAKFIGSAITIAKFAGTKIPRITPAPESLEVDEASEVDYSNGVDPTEYAILKSDMEQAASEMRKFSKYRNSTQAKLDTAQEISETKTKIAEIRSKVRKLERRRVILSSKEKRALLSGLRKQVDDAKKALAECEGEASLVVSDSKVLRSTYARKRRQLQTARQQEREAMANVVKITSQLQPLEKKSEIIMSELRVLEPDLDYARQTMITAKEEVEEAEESTKKLEREQQRERLLEEQESSDKLSSELRQLWDKLNTEFLKSTALDQDKLRLLMREVNKEQEKVLSGEYELSLRKQDHESSSNKYDQCEVRIQQLTTLINERTAQKEERTNELKKSVDELDKCRTEQVDLQEKLVSLNRKLKSADGDKKYLAQRHRLLDAVEKLKLSNKGVFDILGNLVEPIEQRFQSALEQGLGSNVDAIVVSDASVAISCIKQARRERLGILRFLPLSDLQAMDLSNVRSQLSSHLANHSSGSKNIDARLLIDCARVNAQFRPALVYVLGDTVFVPTLKQALNLRKSNLKMRMISSDGASLSTNNLMSITSESALTNTASSRSLVTLERRVQQVIEKKKNLNAKEQDLQDSEMRLSSQIDKLTVSISSAQKELEICEEQISSFGREIRHYTDLCKKAEAEVKSQKEILLKAQNLYNEFNDSLHLQRQEAFKPFIDEAGGQLEDWDSILTKDANQILEVSRKRQLLEDRSKLANDRYTFAKEHYSKQSHRYKTMEAQLNAINHQLNESSDKLKAAQLKLDKASEKVKTVHGEVEAKSDEVGAADSMLEQAQQKVADAEHEQTLKIMELSAQLSALDDDQESDEEANSGTEKDSRDSLNKFTDAEFLRDAVSLDKIDEQLTSLRKELRSLNAFMSENNQNSLGDDELISQEYEDFERNYETARSTYDKLTYKFTAMKEARRKSFMEVLSSLQQALNVTYRELVGDGQAQITPINDEEPFEGVHFSVKPAGKTYTSIDRLSGGEQSMAALALLFAFQQIRPAPFVVLDEVDAALDLANVASLAKYLIAHSKDTQFIVVSLKQKLFEHANNLVGVYKREQTSRILAIKV</sequence>
<dbReference type="InterPro" id="IPR003395">
    <property type="entry name" value="RecF/RecN/SMC_N"/>
</dbReference>
<dbReference type="GO" id="GO:0051276">
    <property type="term" value="P:chromosome organization"/>
    <property type="evidence" value="ECO:0007669"/>
    <property type="project" value="InterPro"/>
</dbReference>
<dbReference type="SUPFAM" id="SSF75553">
    <property type="entry name" value="Smc hinge domain"/>
    <property type="match status" value="1"/>
</dbReference>
<evidence type="ECO:0000256" key="1">
    <source>
        <dbReference type="ARBA" id="ARBA00004123"/>
    </source>
</evidence>
<name>A0AAV5RK93_STABA</name>
<dbReference type="Pfam" id="PF06470">
    <property type="entry name" value="SMC_hinge"/>
    <property type="match status" value="1"/>
</dbReference>
<organism evidence="7 8">
    <name type="scientific">Starmerella bacillaris</name>
    <name type="common">Yeast</name>
    <name type="synonym">Candida zemplinina</name>
    <dbReference type="NCBI Taxonomy" id="1247836"/>
    <lineage>
        <taxon>Eukaryota</taxon>
        <taxon>Fungi</taxon>
        <taxon>Dikarya</taxon>
        <taxon>Ascomycota</taxon>
        <taxon>Saccharomycotina</taxon>
        <taxon>Dipodascomycetes</taxon>
        <taxon>Dipodascales</taxon>
        <taxon>Trichomonascaceae</taxon>
        <taxon>Starmerella</taxon>
    </lineage>
</organism>
<comment type="subcellular location">
    <subcellularLocation>
        <location evidence="1 3">Nucleus</location>
    </subcellularLocation>
</comment>
<dbReference type="GO" id="GO:0007059">
    <property type="term" value="P:chromosome segregation"/>
    <property type="evidence" value="ECO:0007669"/>
    <property type="project" value="UniProtKB-ARBA"/>
</dbReference>
<feature type="coiled-coil region" evidence="4">
    <location>
        <begin position="862"/>
        <end position="931"/>
    </location>
</feature>
<dbReference type="SMART" id="SM00968">
    <property type="entry name" value="SMC_hinge"/>
    <property type="match status" value="1"/>
</dbReference>
<dbReference type="PIRSF" id="PIRSF005719">
    <property type="entry name" value="SMC"/>
    <property type="match status" value="1"/>
</dbReference>
<dbReference type="InterPro" id="IPR036277">
    <property type="entry name" value="SMC_hinge_sf"/>
</dbReference>
<evidence type="ECO:0000256" key="3">
    <source>
        <dbReference type="PIRNR" id="PIRNR005719"/>
    </source>
</evidence>
<keyword evidence="8" id="KW-1185">Reference proteome</keyword>
<dbReference type="InterPro" id="IPR027417">
    <property type="entry name" value="P-loop_NTPase"/>
</dbReference>
<evidence type="ECO:0000313" key="8">
    <source>
        <dbReference type="Proteomes" id="UP001362899"/>
    </source>
</evidence>
<feature type="region of interest" description="Disordered" evidence="5">
    <location>
        <begin position="944"/>
        <end position="967"/>
    </location>
</feature>
<dbReference type="InterPro" id="IPR010935">
    <property type="entry name" value="SMC_hinge"/>
</dbReference>
<dbReference type="Gene3D" id="3.30.70.1620">
    <property type="match status" value="1"/>
</dbReference>
<comment type="caution">
    <text evidence="7">The sequence shown here is derived from an EMBL/GenBank/DDBJ whole genome shotgun (WGS) entry which is preliminary data.</text>
</comment>
<dbReference type="Gene3D" id="3.40.50.300">
    <property type="entry name" value="P-loop containing nucleotide triphosphate hydrolases"/>
    <property type="match status" value="2"/>
</dbReference>
<evidence type="ECO:0000256" key="4">
    <source>
        <dbReference type="SAM" id="Coils"/>
    </source>
</evidence>
<proteinExistence type="inferred from homology"/>
<feature type="compositionally biased region" description="Basic and acidic residues" evidence="5">
    <location>
        <begin position="360"/>
        <end position="380"/>
    </location>
</feature>
<keyword evidence="3" id="KW-0539">Nucleus</keyword>
<protein>
    <recommendedName>
        <fullName evidence="3">Structural maintenance of chromosomes protein</fullName>
    </recommendedName>
</protein>
<dbReference type="Pfam" id="PF02463">
    <property type="entry name" value="SMC_N"/>
    <property type="match status" value="2"/>
</dbReference>
<comment type="similarity">
    <text evidence="3">Belongs to the SMC family.</text>
</comment>
<accession>A0AAV5RK93</accession>
<evidence type="ECO:0000256" key="2">
    <source>
        <dbReference type="ARBA" id="ARBA00023054"/>
    </source>
</evidence>
<dbReference type="PANTHER" id="PTHR18937">
    <property type="entry name" value="STRUCTURAL MAINTENANCE OF CHROMOSOMES SMC FAMILY MEMBER"/>
    <property type="match status" value="1"/>
</dbReference>
<dbReference type="GO" id="GO:0005694">
    <property type="term" value="C:chromosome"/>
    <property type="evidence" value="ECO:0007669"/>
    <property type="project" value="InterPro"/>
</dbReference>
<gene>
    <name evidence="7" type="ORF">DASB73_029180</name>
</gene>
<feature type="domain" description="SMC hinge" evidence="6">
    <location>
        <begin position="529"/>
        <end position="657"/>
    </location>
</feature>
<dbReference type="SUPFAM" id="SSF52540">
    <property type="entry name" value="P-loop containing nucleoside triphosphate hydrolases"/>
    <property type="match status" value="1"/>
</dbReference>
<dbReference type="GO" id="GO:0016887">
    <property type="term" value="F:ATP hydrolysis activity"/>
    <property type="evidence" value="ECO:0007669"/>
    <property type="project" value="InterPro"/>
</dbReference>
<feature type="compositionally biased region" description="Acidic residues" evidence="5">
    <location>
        <begin position="946"/>
        <end position="956"/>
    </location>
</feature>
<dbReference type="Proteomes" id="UP001362899">
    <property type="component" value="Unassembled WGS sequence"/>
</dbReference>
<evidence type="ECO:0000313" key="7">
    <source>
        <dbReference type="EMBL" id="GMM51955.1"/>
    </source>
</evidence>
<dbReference type="Gene3D" id="1.20.1060.20">
    <property type="match status" value="1"/>
</dbReference>